<evidence type="ECO:0000256" key="14">
    <source>
        <dbReference type="RuleBase" id="RU362007"/>
    </source>
</evidence>
<dbReference type="OMA" id="HYDQAFE"/>
<sequence>MDKLEQQFPDVFKICQQFELDEDTMGKIVQIMTNEIYMGLARETHASSSIKCYVTYVQDLPTGSERGKYLALDLGGTNFRVLLANVISETNVDVISKSYAISKDMMKGPGTKLFDFIAESISQFCKEHKIENDNLPLGFTFSFPCKHVAIDKGILVSWTKGFKSEGVVNRDVVELLREAIDRRGDFKVNIVAILNDTTGTLMSCAFHNPNCKIGMILGTGTNACYMEKTSNVEMLPGYQTSRKPFMIINCEWGAFGDNGELDFVRNSYDNAVDKRSVYPKKQTFEKCISGKYMGELVRRIVVDLMDQGVLFKDATWQTLRKRKTFLTRFLSVIESDKPGEFGNACKLMDELGVKGCEEEDLLCLRYICRAISTRSAKLAACGLVALIKKINVKDITVGIDGSVYCFHPHYHTLLMENMGLLLKGSTKFELLRSKDGSGRGAALAAAVYTRRPPASPTVQQEKHPHPCTQASRKTPPSAGLPALRRIIHTACWIFRH</sequence>
<dbReference type="AlphaFoldDB" id="A0A6J1LVC2"/>
<dbReference type="UniPathway" id="UPA00109">
    <property type="reaction ID" value="UER00180"/>
</dbReference>
<evidence type="ECO:0000256" key="9">
    <source>
        <dbReference type="ARBA" id="ARBA00044613"/>
    </source>
</evidence>
<dbReference type="InterPro" id="IPR043129">
    <property type="entry name" value="ATPase_NBD"/>
</dbReference>
<evidence type="ECO:0000259" key="17">
    <source>
        <dbReference type="Pfam" id="PF03727"/>
    </source>
</evidence>
<comment type="catalytic activity">
    <reaction evidence="10">
        <text>D-fructose + ATP = D-fructose 6-phosphate + ADP + H(+)</text>
        <dbReference type="Rhea" id="RHEA:16125"/>
        <dbReference type="ChEBI" id="CHEBI:15378"/>
        <dbReference type="ChEBI" id="CHEBI:30616"/>
        <dbReference type="ChEBI" id="CHEBI:37721"/>
        <dbReference type="ChEBI" id="CHEBI:61527"/>
        <dbReference type="ChEBI" id="CHEBI:456216"/>
        <dbReference type="EC" id="2.7.1.1"/>
    </reaction>
    <physiologicalReaction direction="left-to-right" evidence="10">
        <dbReference type="Rhea" id="RHEA:16126"/>
    </physiologicalReaction>
</comment>
<dbReference type="PANTHER" id="PTHR19443">
    <property type="entry name" value="HEXOKINASE"/>
    <property type="match status" value="1"/>
</dbReference>
<dbReference type="EC" id="2.7.1.-" evidence="14"/>
<reference evidence="19" key="1">
    <citation type="submission" date="2025-08" db="UniProtKB">
        <authorList>
            <consortium name="RefSeq"/>
        </authorList>
    </citation>
    <scope>IDENTIFICATION</scope>
    <source>
        <strain evidence="19">15085-1641.00</strain>
        <tissue evidence="19">Whole body</tissue>
    </source>
</reference>
<evidence type="ECO:0000256" key="2">
    <source>
        <dbReference type="ARBA" id="ARBA00005028"/>
    </source>
</evidence>
<evidence type="ECO:0000256" key="13">
    <source>
        <dbReference type="ARBA" id="ARBA00059457"/>
    </source>
</evidence>
<organism evidence="18 19">
    <name type="scientific">Drosophila hydei</name>
    <name type="common">Fruit fly</name>
    <dbReference type="NCBI Taxonomy" id="7224"/>
    <lineage>
        <taxon>Eukaryota</taxon>
        <taxon>Metazoa</taxon>
        <taxon>Ecdysozoa</taxon>
        <taxon>Arthropoda</taxon>
        <taxon>Hexapoda</taxon>
        <taxon>Insecta</taxon>
        <taxon>Pterygota</taxon>
        <taxon>Neoptera</taxon>
        <taxon>Endopterygota</taxon>
        <taxon>Diptera</taxon>
        <taxon>Brachycera</taxon>
        <taxon>Muscomorpha</taxon>
        <taxon>Ephydroidea</taxon>
        <taxon>Drosophilidae</taxon>
        <taxon>Drosophila</taxon>
    </lineage>
</organism>
<evidence type="ECO:0000256" key="15">
    <source>
        <dbReference type="SAM" id="MobiDB-lite"/>
    </source>
</evidence>
<dbReference type="GO" id="GO:0001678">
    <property type="term" value="P:intracellular glucose homeostasis"/>
    <property type="evidence" value="ECO:0007669"/>
    <property type="project" value="InterPro"/>
</dbReference>
<keyword evidence="18" id="KW-1185">Reference proteome</keyword>
<comment type="catalytic activity">
    <reaction evidence="12">
        <text>D-mannose + ATP = D-mannose 6-phosphate + ADP + H(+)</text>
        <dbReference type="Rhea" id="RHEA:11028"/>
        <dbReference type="ChEBI" id="CHEBI:4208"/>
        <dbReference type="ChEBI" id="CHEBI:15378"/>
        <dbReference type="ChEBI" id="CHEBI:30616"/>
        <dbReference type="ChEBI" id="CHEBI:58735"/>
        <dbReference type="ChEBI" id="CHEBI:456216"/>
        <dbReference type="EC" id="2.7.1.1"/>
    </reaction>
    <physiologicalReaction direction="left-to-right" evidence="12">
        <dbReference type="Rhea" id="RHEA:11029"/>
    </physiologicalReaction>
</comment>
<dbReference type="GO" id="GO:0005739">
    <property type="term" value="C:mitochondrion"/>
    <property type="evidence" value="ECO:0007669"/>
    <property type="project" value="TreeGrafter"/>
</dbReference>
<comment type="pathway">
    <text evidence="1">Carbohydrate degradation; glycolysis; D-glyceraldehyde 3-phosphate and glycerone phosphate from D-glucose: step 1/4.</text>
</comment>
<dbReference type="GO" id="GO:0005829">
    <property type="term" value="C:cytosol"/>
    <property type="evidence" value="ECO:0007669"/>
    <property type="project" value="TreeGrafter"/>
</dbReference>
<keyword evidence="4 14" id="KW-0808">Transferase</keyword>
<dbReference type="GO" id="GO:0006006">
    <property type="term" value="P:glucose metabolic process"/>
    <property type="evidence" value="ECO:0007669"/>
    <property type="project" value="TreeGrafter"/>
</dbReference>
<dbReference type="CDD" id="cd24019">
    <property type="entry name" value="ASKHA_NBD_HK_meta"/>
    <property type="match status" value="1"/>
</dbReference>
<evidence type="ECO:0000256" key="11">
    <source>
        <dbReference type="ARBA" id="ARBA00048160"/>
    </source>
</evidence>
<dbReference type="FunFam" id="3.30.420.40:FF:000095">
    <property type="entry name" value="Phosphotransferase"/>
    <property type="match status" value="1"/>
</dbReference>
<dbReference type="UniPathway" id="UPA00242"/>
<evidence type="ECO:0000259" key="16">
    <source>
        <dbReference type="Pfam" id="PF00349"/>
    </source>
</evidence>
<dbReference type="Pfam" id="PF00349">
    <property type="entry name" value="Hexokinase_1"/>
    <property type="match status" value="1"/>
</dbReference>
<dbReference type="RefSeq" id="XP_023172102.2">
    <property type="nucleotide sequence ID" value="XM_023316334.2"/>
</dbReference>
<evidence type="ECO:0000256" key="10">
    <source>
        <dbReference type="ARBA" id="ARBA00047905"/>
    </source>
</evidence>
<dbReference type="InterPro" id="IPR001312">
    <property type="entry name" value="Hexokinase"/>
</dbReference>
<keyword evidence="6 14" id="KW-0418">Kinase</keyword>
<evidence type="ECO:0000256" key="4">
    <source>
        <dbReference type="ARBA" id="ARBA00022679"/>
    </source>
</evidence>
<dbReference type="KEGG" id="dhe:111600284"/>
<comment type="similarity">
    <text evidence="3 14">Belongs to the hexokinase family.</text>
</comment>
<dbReference type="SUPFAM" id="SSF53067">
    <property type="entry name" value="Actin-like ATPase domain"/>
    <property type="match status" value="2"/>
</dbReference>
<dbReference type="InterPro" id="IPR022673">
    <property type="entry name" value="Hexokinase_C"/>
</dbReference>
<proteinExistence type="inferred from homology"/>
<dbReference type="InterPro" id="IPR019807">
    <property type="entry name" value="Hexokinase_BS"/>
</dbReference>
<feature type="domain" description="Hexokinase N-terminal" evidence="16">
    <location>
        <begin position="13"/>
        <end position="206"/>
    </location>
</feature>
<keyword evidence="7 14" id="KW-0067">ATP-binding</keyword>
<dbReference type="PRINTS" id="PR00475">
    <property type="entry name" value="HEXOKINASE"/>
</dbReference>
<feature type="region of interest" description="Disordered" evidence="15">
    <location>
        <begin position="452"/>
        <end position="478"/>
    </location>
</feature>
<comment type="function">
    <text evidence="13">Catalyzes the phosphorylation of various hexoses to hexose 6-phosphate.</text>
</comment>
<feature type="domain" description="Hexokinase C-terminal" evidence="17">
    <location>
        <begin position="212"/>
        <end position="447"/>
    </location>
</feature>
<accession>A0A6J1LVC2</accession>
<evidence type="ECO:0000313" key="18">
    <source>
        <dbReference type="Proteomes" id="UP000504633"/>
    </source>
</evidence>
<dbReference type="GO" id="GO:0004340">
    <property type="term" value="F:glucokinase activity"/>
    <property type="evidence" value="ECO:0007669"/>
    <property type="project" value="TreeGrafter"/>
</dbReference>
<gene>
    <name evidence="19" type="primary">LOC111600284</name>
</gene>
<evidence type="ECO:0000313" key="19">
    <source>
        <dbReference type="RefSeq" id="XP_023172102.2"/>
    </source>
</evidence>
<dbReference type="GO" id="GO:0005536">
    <property type="term" value="F:D-glucose binding"/>
    <property type="evidence" value="ECO:0007669"/>
    <property type="project" value="InterPro"/>
</dbReference>
<dbReference type="Proteomes" id="UP000504633">
    <property type="component" value="Unplaced"/>
</dbReference>
<dbReference type="PROSITE" id="PS51748">
    <property type="entry name" value="HEXOKINASE_2"/>
    <property type="match status" value="1"/>
</dbReference>
<comment type="pathway">
    <text evidence="2">Carbohydrate metabolism; hexose metabolism.</text>
</comment>
<dbReference type="GO" id="GO:0008865">
    <property type="term" value="F:fructokinase activity"/>
    <property type="evidence" value="ECO:0007669"/>
    <property type="project" value="TreeGrafter"/>
</dbReference>
<dbReference type="OrthoDB" id="419537at2759"/>
<evidence type="ECO:0000256" key="8">
    <source>
        <dbReference type="ARBA" id="ARBA00023152"/>
    </source>
</evidence>
<dbReference type="Gene3D" id="3.40.367.20">
    <property type="match status" value="1"/>
</dbReference>
<evidence type="ECO:0000256" key="12">
    <source>
        <dbReference type="ARBA" id="ARBA00050361"/>
    </source>
</evidence>
<dbReference type="GO" id="GO:0006096">
    <property type="term" value="P:glycolytic process"/>
    <property type="evidence" value="ECO:0007669"/>
    <property type="project" value="UniProtKB-UniPathway"/>
</dbReference>
<comment type="catalytic activity">
    <reaction evidence="11">
        <text>D-glucose + ATP = D-glucose 6-phosphate + ADP + H(+)</text>
        <dbReference type="Rhea" id="RHEA:17825"/>
        <dbReference type="ChEBI" id="CHEBI:4167"/>
        <dbReference type="ChEBI" id="CHEBI:15378"/>
        <dbReference type="ChEBI" id="CHEBI:30616"/>
        <dbReference type="ChEBI" id="CHEBI:61548"/>
        <dbReference type="ChEBI" id="CHEBI:456216"/>
        <dbReference type="EC" id="2.7.1.1"/>
    </reaction>
    <physiologicalReaction direction="left-to-right" evidence="11">
        <dbReference type="Rhea" id="RHEA:17826"/>
    </physiologicalReaction>
</comment>
<dbReference type="InterPro" id="IPR022672">
    <property type="entry name" value="Hexokinase_N"/>
</dbReference>
<dbReference type="GeneID" id="111600284"/>
<evidence type="ECO:0000256" key="6">
    <source>
        <dbReference type="ARBA" id="ARBA00022777"/>
    </source>
</evidence>
<dbReference type="FunFam" id="3.40.367.20:FF:000005">
    <property type="entry name" value="Phosphotransferase"/>
    <property type="match status" value="1"/>
</dbReference>
<dbReference type="PANTHER" id="PTHR19443:SF16">
    <property type="entry name" value="HEXOKINASE TYPE 1-RELATED"/>
    <property type="match status" value="1"/>
</dbReference>
<comment type="catalytic activity">
    <reaction evidence="9">
        <text>a D-hexose + ATP = a D-hexose 6-phosphate + ADP + H(+)</text>
        <dbReference type="Rhea" id="RHEA:22740"/>
        <dbReference type="ChEBI" id="CHEBI:4194"/>
        <dbReference type="ChEBI" id="CHEBI:15378"/>
        <dbReference type="ChEBI" id="CHEBI:30616"/>
        <dbReference type="ChEBI" id="CHEBI:229467"/>
        <dbReference type="ChEBI" id="CHEBI:456216"/>
        <dbReference type="EC" id="2.7.1.1"/>
    </reaction>
    <physiologicalReaction direction="left-to-right" evidence="9">
        <dbReference type="Rhea" id="RHEA:22741"/>
    </physiologicalReaction>
</comment>
<dbReference type="Pfam" id="PF03727">
    <property type="entry name" value="Hexokinase_2"/>
    <property type="match status" value="1"/>
</dbReference>
<dbReference type="GO" id="GO:0005524">
    <property type="term" value="F:ATP binding"/>
    <property type="evidence" value="ECO:0007669"/>
    <property type="project" value="UniProtKB-UniRule"/>
</dbReference>
<keyword evidence="8 14" id="KW-0324">Glycolysis</keyword>
<dbReference type="PROSITE" id="PS00378">
    <property type="entry name" value="HEXOKINASE_1"/>
    <property type="match status" value="1"/>
</dbReference>
<protein>
    <recommendedName>
        <fullName evidence="14">Phosphotransferase</fullName>
        <ecNumber evidence="14">2.7.1.-</ecNumber>
    </recommendedName>
</protein>
<evidence type="ECO:0000256" key="3">
    <source>
        <dbReference type="ARBA" id="ARBA00009225"/>
    </source>
</evidence>
<evidence type="ECO:0000256" key="7">
    <source>
        <dbReference type="ARBA" id="ARBA00022840"/>
    </source>
</evidence>
<keyword evidence="5 14" id="KW-0547">Nucleotide-binding</keyword>
<name>A0A6J1LVC2_DROHY</name>
<evidence type="ECO:0000256" key="1">
    <source>
        <dbReference type="ARBA" id="ARBA00004888"/>
    </source>
</evidence>
<dbReference type="Gene3D" id="3.30.420.40">
    <property type="match status" value="1"/>
</dbReference>
<evidence type="ECO:0000256" key="5">
    <source>
        <dbReference type="ARBA" id="ARBA00022741"/>
    </source>
</evidence>